<reference evidence="2 3" key="1">
    <citation type="submission" date="2018-06" db="EMBL/GenBank/DDBJ databases">
        <title>Genomic Encyclopedia of Type Strains, Phase IV (KMG-IV): sequencing the most valuable type-strain genomes for metagenomic binning, comparative biology and taxonomic classification.</title>
        <authorList>
            <person name="Goeker M."/>
        </authorList>
    </citation>
    <scope>NUCLEOTIDE SEQUENCE [LARGE SCALE GENOMIC DNA]</scope>
    <source>
        <strain evidence="2 3">DSM 24875</strain>
    </source>
</reference>
<accession>A0A366F508</accession>
<dbReference type="GO" id="GO:0020037">
    <property type="term" value="F:heme binding"/>
    <property type="evidence" value="ECO:0007669"/>
    <property type="project" value="InterPro"/>
</dbReference>
<keyword evidence="3" id="KW-1185">Reference proteome</keyword>
<organism evidence="2 3">
    <name type="scientific">Roseiarcus fermentans</name>
    <dbReference type="NCBI Taxonomy" id="1473586"/>
    <lineage>
        <taxon>Bacteria</taxon>
        <taxon>Pseudomonadati</taxon>
        <taxon>Pseudomonadota</taxon>
        <taxon>Alphaproteobacteria</taxon>
        <taxon>Hyphomicrobiales</taxon>
        <taxon>Roseiarcaceae</taxon>
        <taxon>Roseiarcus</taxon>
    </lineage>
</organism>
<feature type="transmembrane region" description="Helical" evidence="1">
    <location>
        <begin position="214"/>
        <end position="238"/>
    </location>
</feature>
<dbReference type="RefSeq" id="WP_113890739.1">
    <property type="nucleotide sequence ID" value="NZ_QNRK01000021.1"/>
</dbReference>
<feature type="transmembrane region" description="Helical" evidence="1">
    <location>
        <begin position="352"/>
        <end position="374"/>
    </location>
</feature>
<dbReference type="InterPro" id="IPR036927">
    <property type="entry name" value="Cyt_c_oxase-like_su1_sf"/>
</dbReference>
<keyword evidence="1" id="KW-1133">Transmembrane helix</keyword>
<gene>
    <name evidence="2" type="ORF">DFR50_12177</name>
</gene>
<feature type="transmembrane region" description="Helical" evidence="1">
    <location>
        <begin position="28"/>
        <end position="49"/>
    </location>
</feature>
<dbReference type="SUPFAM" id="SSF81442">
    <property type="entry name" value="Cytochrome c oxidase subunit I-like"/>
    <property type="match status" value="1"/>
</dbReference>
<feature type="transmembrane region" description="Helical" evidence="1">
    <location>
        <begin position="146"/>
        <end position="166"/>
    </location>
</feature>
<evidence type="ECO:0000313" key="3">
    <source>
        <dbReference type="Proteomes" id="UP000253529"/>
    </source>
</evidence>
<feature type="transmembrane region" description="Helical" evidence="1">
    <location>
        <begin position="250"/>
        <end position="273"/>
    </location>
</feature>
<dbReference type="GO" id="GO:0004129">
    <property type="term" value="F:cytochrome-c oxidase activity"/>
    <property type="evidence" value="ECO:0007669"/>
    <property type="project" value="InterPro"/>
</dbReference>
<dbReference type="OrthoDB" id="11275at2"/>
<dbReference type="Pfam" id="PF00115">
    <property type="entry name" value="COX1"/>
    <property type="match status" value="1"/>
</dbReference>
<keyword evidence="1" id="KW-0812">Transmembrane</keyword>
<name>A0A366F508_9HYPH</name>
<evidence type="ECO:0000313" key="2">
    <source>
        <dbReference type="EMBL" id="RBP09731.1"/>
    </source>
</evidence>
<dbReference type="Proteomes" id="UP000253529">
    <property type="component" value="Unassembled WGS sequence"/>
</dbReference>
<comment type="caution">
    <text evidence="2">The sequence shown here is derived from an EMBL/GenBank/DDBJ whole genome shotgun (WGS) entry which is preliminary data.</text>
</comment>
<dbReference type="EMBL" id="QNRK01000021">
    <property type="protein sequence ID" value="RBP09731.1"/>
    <property type="molecule type" value="Genomic_DNA"/>
</dbReference>
<feature type="transmembrane region" description="Helical" evidence="1">
    <location>
        <begin position="285"/>
        <end position="307"/>
    </location>
</feature>
<feature type="transmembrane region" description="Helical" evidence="1">
    <location>
        <begin position="105"/>
        <end position="126"/>
    </location>
</feature>
<dbReference type="GO" id="GO:0016020">
    <property type="term" value="C:membrane"/>
    <property type="evidence" value="ECO:0007669"/>
    <property type="project" value="InterPro"/>
</dbReference>
<feature type="transmembrane region" description="Helical" evidence="1">
    <location>
        <begin position="178"/>
        <end position="202"/>
    </location>
</feature>
<dbReference type="Gene3D" id="1.20.210.10">
    <property type="entry name" value="Cytochrome c oxidase-like, subunit I domain"/>
    <property type="match status" value="1"/>
</dbReference>
<protein>
    <submittedName>
        <fullName evidence="2">Heme/copper-type cytochrome/quinol oxidase subunit 1</fullName>
    </submittedName>
</protein>
<feature type="transmembrane region" description="Helical" evidence="1">
    <location>
        <begin position="319"/>
        <end position="340"/>
    </location>
</feature>
<keyword evidence="1" id="KW-0472">Membrane</keyword>
<dbReference type="AlphaFoldDB" id="A0A366F508"/>
<dbReference type="GO" id="GO:0009060">
    <property type="term" value="P:aerobic respiration"/>
    <property type="evidence" value="ECO:0007669"/>
    <property type="project" value="InterPro"/>
</dbReference>
<feature type="transmembrane region" description="Helical" evidence="1">
    <location>
        <begin position="431"/>
        <end position="453"/>
    </location>
</feature>
<evidence type="ECO:0000256" key="1">
    <source>
        <dbReference type="SAM" id="Phobius"/>
    </source>
</evidence>
<feature type="transmembrane region" description="Helical" evidence="1">
    <location>
        <begin position="69"/>
        <end position="93"/>
    </location>
</feature>
<feature type="transmembrane region" description="Helical" evidence="1">
    <location>
        <begin position="386"/>
        <end position="411"/>
    </location>
</feature>
<dbReference type="InterPro" id="IPR000883">
    <property type="entry name" value="Cyt_C_Oxase_1"/>
</dbReference>
<proteinExistence type="predicted"/>
<sequence length="460" mass="47703">MSVASSQFVAIGRKADAAGALAPEARGWALIAVGALGLAGVFAILLALSRIPGMDRAPLWPIGFFYKGLVIHVVFSLVIWLLGVFAFLATVATRDAASPTVRAAPLGRIGQGIVLVAFPCLFAPAFLDAAQPELTNYIPLLRHPAYDIGLVLLALGVLAPVVRLIVNLPGRRPPPPLTLAMALAGLVYGLALVSFVVAGVLLAQRGALGDREALFWGGGHLLQFVNAMLLVVNWRILARRGLGETAVDETAFRVAIVLIAVLAAPAPFFYAAFEPFSPGQHEAFRLLQFGLAAPTLVFAAALVRKAALRRKPWPWRDPAAFALAASLALFALGGIMGFLISGSDTRTPAHYHAVVTAVSVSSAGMLLTFGLDALDLAPVRAGAIRWLIGLYAGGQFVASIAMFVAGGYGAARKTPGGPLDPVAAAGMAAHGIASIVTIVGGAAFVVIAIRALLRSRTAAA</sequence>